<dbReference type="AlphaFoldDB" id="A0A674DTR8"/>
<dbReference type="PANTHER" id="PTHR46599">
    <property type="entry name" value="PIGGYBAC TRANSPOSABLE ELEMENT-DERIVED PROTEIN 4"/>
    <property type="match status" value="1"/>
</dbReference>
<dbReference type="PANTHER" id="PTHR46599:SF3">
    <property type="entry name" value="PIGGYBAC TRANSPOSABLE ELEMENT-DERIVED PROTEIN 4"/>
    <property type="match status" value="1"/>
</dbReference>
<reference evidence="3" key="2">
    <citation type="submission" date="2025-09" db="UniProtKB">
        <authorList>
            <consortium name="Ensembl"/>
        </authorList>
    </citation>
    <scope>IDENTIFICATION</scope>
</reference>
<feature type="compositionally biased region" description="Basic and acidic residues" evidence="1">
    <location>
        <begin position="7"/>
        <end position="17"/>
    </location>
</feature>
<feature type="domain" description="PiggyBac transposable element-derived protein" evidence="2">
    <location>
        <begin position="58"/>
        <end position="426"/>
    </location>
</feature>
<dbReference type="Ensembl" id="ENSSTUT00000106461.1">
    <property type="protein sequence ID" value="ENSSTUP00000099190.1"/>
    <property type="gene ID" value="ENSSTUG00000044483.1"/>
</dbReference>
<accession>A0A674DTR8</accession>
<feature type="region of interest" description="Disordered" evidence="1">
    <location>
        <begin position="1"/>
        <end position="51"/>
    </location>
</feature>
<name>A0A674DTR8_SALTR</name>
<dbReference type="InParanoid" id="A0A674DTR8"/>
<reference evidence="3" key="1">
    <citation type="submission" date="2025-08" db="UniProtKB">
        <authorList>
            <consortium name="Ensembl"/>
        </authorList>
    </citation>
    <scope>IDENTIFICATION</scope>
</reference>
<evidence type="ECO:0000256" key="1">
    <source>
        <dbReference type="SAM" id="MobiDB-lite"/>
    </source>
</evidence>
<dbReference type="InterPro" id="IPR029526">
    <property type="entry name" value="PGBD"/>
</dbReference>
<dbReference type="Pfam" id="PF13843">
    <property type="entry name" value="DDE_Tnp_1_7"/>
    <property type="match status" value="1"/>
</dbReference>
<sequence>ETDEDEAHLPRTLHPDQQHNQPSQKWKTEEEPDEGPQSLRFCPSRPPGSQVDPSAMYSPLDLFHMFFTKATVRTLCDNTNRKAARNICRGKKFKWIDITVKEFYKFIGLVLFTALVKTRAISDYWKTNSIFSIPFPATVMNRDRYRIISWNIHMSDPDEDAINDSKKGTPEYDRLFRLKPLMNDIRHACLSCFHPHRNLAVDERMVASKLRNGLIEYIKSKLTKYGFKMFVLADASNGYTVDYAVYIGKNTFPVGFGMSYDAVMSLVRPSILGSGYHVYLDNYFSSPKLFKDLFDMKMGACGTMREGRLGFARSEENALTKKSPRGSLRWIREGSLLFVKWKDSREVSMGSTIHQAYGGETINRKHRSKSHESIPVPTPILEYNKNMEGVDLSDQLITYFSAQRKTMKWYSTLFYHFVDIATINSYIIHKDLCKVKKIQLMTHKEFTQVLVAQLCQVSIETRSKPMNMGHTPVPIKLVADKSKRSSAGRRRCEFCKKSGRSDKDTPSKCNECGVALCVIPDRNCFHDWHNLEEMAPVEYQSSDSE</sequence>
<organism evidence="3 4">
    <name type="scientific">Salmo trutta</name>
    <name type="common">Brown trout</name>
    <dbReference type="NCBI Taxonomy" id="8032"/>
    <lineage>
        <taxon>Eukaryota</taxon>
        <taxon>Metazoa</taxon>
        <taxon>Chordata</taxon>
        <taxon>Craniata</taxon>
        <taxon>Vertebrata</taxon>
        <taxon>Euteleostomi</taxon>
        <taxon>Actinopterygii</taxon>
        <taxon>Neopterygii</taxon>
        <taxon>Teleostei</taxon>
        <taxon>Protacanthopterygii</taxon>
        <taxon>Salmoniformes</taxon>
        <taxon>Salmonidae</taxon>
        <taxon>Salmoninae</taxon>
        <taxon>Salmo</taxon>
    </lineage>
</organism>
<dbReference type="Proteomes" id="UP000472277">
    <property type="component" value="Chromosome 34"/>
</dbReference>
<protein>
    <recommendedName>
        <fullName evidence="2">PiggyBac transposable element-derived protein domain-containing protein</fullName>
    </recommendedName>
</protein>
<dbReference type="OMA" id="RTIMWNI"/>
<evidence type="ECO:0000259" key="2">
    <source>
        <dbReference type="Pfam" id="PF13843"/>
    </source>
</evidence>
<dbReference type="GeneTree" id="ENSGT00940000163467"/>
<evidence type="ECO:0000313" key="3">
    <source>
        <dbReference type="Ensembl" id="ENSSTUP00000099190.1"/>
    </source>
</evidence>
<proteinExistence type="predicted"/>
<evidence type="ECO:0000313" key="4">
    <source>
        <dbReference type="Proteomes" id="UP000472277"/>
    </source>
</evidence>
<keyword evidence="4" id="KW-1185">Reference proteome</keyword>